<proteinExistence type="predicted"/>
<organism evidence="1 2">
    <name type="scientific">Actinoalloteichus caeruleus DSM 43889</name>
    <dbReference type="NCBI Taxonomy" id="1120930"/>
    <lineage>
        <taxon>Bacteria</taxon>
        <taxon>Bacillati</taxon>
        <taxon>Actinomycetota</taxon>
        <taxon>Actinomycetes</taxon>
        <taxon>Pseudonocardiales</taxon>
        <taxon>Pseudonocardiaceae</taxon>
        <taxon>Actinoalloteichus</taxon>
        <taxon>Actinoalloteichus cyanogriseus</taxon>
    </lineage>
</organism>
<protein>
    <submittedName>
        <fullName evidence="1">Uncharacterized protein</fullName>
    </submittedName>
</protein>
<dbReference type="RefSeq" id="WP_026419426.1">
    <property type="nucleotide sequence ID" value="NZ_AUBJ02000001.1"/>
</dbReference>
<gene>
    <name evidence="1" type="ORF">G443_003824</name>
</gene>
<evidence type="ECO:0000313" key="2">
    <source>
        <dbReference type="Proteomes" id="UP000791080"/>
    </source>
</evidence>
<name>A0ABT1JN24_ACTCY</name>
<reference evidence="1 2" key="1">
    <citation type="submission" date="2022-06" db="EMBL/GenBank/DDBJ databases">
        <title>Genomic Encyclopedia of Type Strains, Phase I: the one thousand microbial genomes (KMG-I) project.</title>
        <authorList>
            <person name="Kyrpides N."/>
        </authorList>
    </citation>
    <scope>NUCLEOTIDE SEQUENCE [LARGE SCALE GENOMIC DNA]</scope>
    <source>
        <strain evidence="1 2">DSM 43889</strain>
    </source>
</reference>
<dbReference type="Proteomes" id="UP000791080">
    <property type="component" value="Unassembled WGS sequence"/>
</dbReference>
<accession>A0ABT1JN24</accession>
<evidence type="ECO:0000313" key="1">
    <source>
        <dbReference type="EMBL" id="MCP2333554.1"/>
    </source>
</evidence>
<comment type="caution">
    <text evidence="1">The sequence shown here is derived from an EMBL/GenBank/DDBJ whole genome shotgun (WGS) entry which is preliminary data.</text>
</comment>
<sequence length="111" mass="11886">MVEVASKRVWALVGATVLGVGVIVMDQSGDGAAHQERRLRPLFGSPCEYEVVAGHSPVRAGPAHDEPTIGGLDRGVVTGTQERVENGFRKLGNGRWIDDGDLRHVSGELCR</sequence>
<dbReference type="EMBL" id="AUBJ02000001">
    <property type="protein sequence ID" value="MCP2333554.1"/>
    <property type="molecule type" value="Genomic_DNA"/>
</dbReference>
<keyword evidence="2" id="KW-1185">Reference proteome</keyword>